<evidence type="ECO:0000256" key="12">
    <source>
        <dbReference type="PROSITE-ProRule" id="PRU00278"/>
    </source>
</evidence>
<evidence type="ECO:0000313" key="16">
    <source>
        <dbReference type="Proteomes" id="UP000266091"/>
    </source>
</evidence>
<dbReference type="EMBL" id="BGZJ01000001">
    <property type="protein sequence ID" value="GBO93974.1"/>
    <property type="molecule type" value="Genomic_DNA"/>
</dbReference>
<organism evidence="15 16">
    <name type="scientific">Mesosutterella multiformis</name>
    <dbReference type="NCBI Taxonomy" id="2259133"/>
    <lineage>
        <taxon>Bacteria</taxon>
        <taxon>Pseudomonadati</taxon>
        <taxon>Pseudomonadota</taxon>
        <taxon>Betaproteobacteria</taxon>
        <taxon>Burkholderiales</taxon>
        <taxon>Sutterellaceae</taxon>
        <taxon>Mesosutterella</taxon>
    </lineage>
</organism>
<evidence type="ECO:0000256" key="13">
    <source>
        <dbReference type="SAM" id="Phobius"/>
    </source>
</evidence>
<dbReference type="SUPFAM" id="SSF109998">
    <property type="entry name" value="Triger factor/SurA peptide-binding domain-like"/>
    <property type="match status" value="1"/>
</dbReference>
<dbReference type="InterPro" id="IPR052029">
    <property type="entry name" value="PpiD_chaperone"/>
</dbReference>
<keyword evidence="8 12" id="KW-0413">Isomerase</keyword>
<evidence type="ECO:0000256" key="7">
    <source>
        <dbReference type="ARBA" id="ARBA00023186"/>
    </source>
</evidence>
<dbReference type="AlphaFoldDB" id="A0A388SH14"/>
<evidence type="ECO:0000256" key="8">
    <source>
        <dbReference type="ARBA" id="ARBA00023235"/>
    </source>
</evidence>
<keyword evidence="3" id="KW-0997">Cell inner membrane</keyword>
<keyword evidence="16" id="KW-1185">Reference proteome</keyword>
<protein>
    <recommendedName>
        <fullName evidence="10">Periplasmic chaperone PpiD</fullName>
    </recommendedName>
    <alternativeName>
        <fullName evidence="11">Periplasmic folding chaperone</fullName>
    </alternativeName>
</protein>
<evidence type="ECO:0000256" key="2">
    <source>
        <dbReference type="ARBA" id="ARBA00022475"/>
    </source>
</evidence>
<dbReference type="Pfam" id="PF13624">
    <property type="entry name" value="SurA_N_3"/>
    <property type="match status" value="1"/>
</dbReference>
<evidence type="ECO:0000256" key="5">
    <source>
        <dbReference type="ARBA" id="ARBA00022989"/>
    </source>
</evidence>
<dbReference type="Pfam" id="PF13616">
    <property type="entry name" value="Rotamase_3"/>
    <property type="match status" value="1"/>
</dbReference>
<keyword evidence="2" id="KW-1003">Cell membrane</keyword>
<evidence type="ECO:0000256" key="4">
    <source>
        <dbReference type="ARBA" id="ARBA00022692"/>
    </source>
</evidence>
<evidence type="ECO:0000259" key="14">
    <source>
        <dbReference type="PROSITE" id="PS50198"/>
    </source>
</evidence>
<dbReference type="PANTHER" id="PTHR47529:SF1">
    <property type="entry name" value="PERIPLASMIC CHAPERONE PPID"/>
    <property type="match status" value="1"/>
</dbReference>
<proteinExistence type="inferred from homology"/>
<dbReference type="InterPro" id="IPR000297">
    <property type="entry name" value="PPIase_PpiC"/>
</dbReference>
<feature type="transmembrane region" description="Helical" evidence="13">
    <location>
        <begin position="12"/>
        <end position="32"/>
    </location>
</feature>
<comment type="similarity">
    <text evidence="9">Belongs to the PpiD chaperone family.</text>
</comment>
<sequence>MLQGFRKHKRWMMALIIGPISIAFVATGIYSYSRSNEGDKALAEVGGSKITPEEFDQTKRQELQQLQQQMGSNFKSSILDNQQARAALLDRLLTEHALAAEVAKEGILVSREQAINVIKTASGFQVNGKFDPELYKRYLASQGKTDEGFVQELQQDLARQMLLNNIVRTTIVSKSSVDQLNQLLRERREVRLFQIPAARFIQTVQVSDAQAKAYYDSHKADFMNPEHEKVEYVVLTPDQFVNTKPTEEDIKTYYEQNAKQFAAPEEREARHILIGFGSDEKAAEKKAEAIVAQLKAHPDQFAAVAKKESIDPGSAEKGGDLGWFGKGTMVPAFEAAVFSAKKGDIVGPIRTEYGFHIIQVQDVRGGKVPPLAEVRSKIEAQYGRQMAQKKYAEAADGFSNMVYENSSSLDPVIKKYNLKPVIVENVTKAGLGNTPDAQYLNEHMIELLFSNDCVNEKRNTQAIEVKPNVLVSARVLEHTAAAQIPFDQVKAQIIAKLKADAAVAAAKAEGEKKLAALRAKPDDAGFTAAAWVSRQQPMGQPPELVSAELRIPASKLPAYVGTTINGVGYVIAHVTASDTPKVTDDELKDAKAELAKLHGGADMDAYIGGLKGVLKAKVLNKDYVYPAKKGSAPASSPAAK</sequence>
<comment type="subcellular location">
    <subcellularLocation>
        <location evidence="1">Cell inner membrane</location>
        <topology evidence="1">Single-pass type II membrane protein</topology>
        <orientation evidence="1">Periplasmic side</orientation>
    </subcellularLocation>
</comment>
<evidence type="ECO:0000256" key="3">
    <source>
        <dbReference type="ARBA" id="ARBA00022519"/>
    </source>
</evidence>
<feature type="domain" description="PpiC" evidence="14">
    <location>
        <begin position="264"/>
        <end position="362"/>
    </location>
</feature>
<keyword evidence="12" id="KW-0697">Rotamase</keyword>
<dbReference type="InterPro" id="IPR046357">
    <property type="entry name" value="PPIase_dom_sf"/>
</dbReference>
<dbReference type="PANTHER" id="PTHR47529">
    <property type="entry name" value="PEPTIDYL-PROLYL CIS-TRANS ISOMERASE D"/>
    <property type="match status" value="1"/>
</dbReference>
<evidence type="ECO:0000256" key="10">
    <source>
        <dbReference type="ARBA" id="ARBA00040743"/>
    </source>
</evidence>
<keyword evidence="6 13" id="KW-0472">Membrane</keyword>
<dbReference type="GO" id="GO:0005886">
    <property type="term" value="C:plasma membrane"/>
    <property type="evidence" value="ECO:0007669"/>
    <property type="project" value="UniProtKB-SubCell"/>
</dbReference>
<evidence type="ECO:0000256" key="6">
    <source>
        <dbReference type="ARBA" id="ARBA00023136"/>
    </source>
</evidence>
<dbReference type="PROSITE" id="PS50198">
    <property type="entry name" value="PPIC_PPIASE_2"/>
    <property type="match status" value="1"/>
</dbReference>
<keyword evidence="4 13" id="KW-0812">Transmembrane</keyword>
<dbReference type="InterPro" id="IPR027304">
    <property type="entry name" value="Trigger_fact/SurA_dom_sf"/>
</dbReference>
<dbReference type="Gene3D" id="3.10.50.40">
    <property type="match status" value="1"/>
</dbReference>
<evidence type="ECO:0000256" key="11">
    <source>
        <dbReference type="ARBA" id="ARBA00042775"/>
    </source>
</evidence>
<dbReference type="OrthoDB" id="9812372at2"/>
<reference evidence="15 16" key="1">
    <citation type="journal article" date="2018" name="Int. J. Syst. Evol. Microbiol.">
        <title>Mesosutterella multiformis gen. nov., sp. nov., a member of the family Sutterellaceae and Sutterella megalosphaeroides sp. nov., isolated from human faeces.</title>
        <authorList>
            <person name="Sakamoto M."/>
            <person name="Ikeyama N."/>
            <person name="Kunihiro T."/>
            <person name="Iino T."/>
            <person name="Yuki M."/>
            <person name="Ohkuma M."/>
        </authorList>
    </citation>
    <scope>NUCLEOTIDE SEQUENCE [LARGE SCALE GENOMIC DNA]</scope>
    <source>
        <strain evidence="15 16">4NBBH2</strain>
    </source>
</reference>
<evidence type="ECO:0000256" key="1">
    <source>
        <dbReference type="ARBA" id="ARBA00004382"/>
    </source>
</evidence>
<evidence type="ECO:0000256" key="9">
    <source>
        <dbReference type="ARBA" id="ARBA00038408"/>
    </source>
</evidence>
<keyword evidence="7" id="KW-0143">Chaperone</keyword>
<dbReference type="GO" id="GO:0003755">
    <property type="term" value="F:peptidyl-prolyl cis-trans isomerase activity"/>
    <property type="evidence" value="ECO:0007669"/>
    <property type="project" value="UniProtKB-KW"/>
</dbReference>
<keyword evidence="5 13" id="KW-1133">Transmembrane helix</keyword>
<gene>
    <name evidence="15" type="ORF">MESMUL_13280</name>
</gene>
<dbReference type="RefSeq" id="WP_116270252.1">
    <property type="nucleotide sequence ID" value="NZ_BGZJ01000001.1"/>
</dbReference>
<dbReference type="Gene3D" id="6.10.140.970">
    <property type="match status" value="1"/>
</dbReference>
<evidence type="ECO:0000313" key="15">
    <source>
        <dbReference type="EMBL" id="GBO93974.1"/>
    </source>
</evidence>
<dbReference type="InterPro" id="IPR023058">
    <property type="entry name" value="PPIase_PpiC_CS"/>
</dbReference>
<dbReference type="Proteomes" id="UP000266091">
    <property type="component" value="Unassembled WGS sequence"/>
</dbReference>
<dbReference type="SUPFAM" id="SSF54534">
    <property type="entry name" value="FKBP-like"/>
    <property type="match status" value="1"/>
</dbReference>
<comment type="caution">
    <text evidence="15">The sequence shown here is derived from an EMBL/GenBank/DDBJ whole genome shotgun (WGS) entry which is preliminary data.</text>
</comment>
<dbReference type="Gene3D" id="1.10.4030.10">
    <property type="entry name" value="Porin chaperone SurA, peptide-binding domain"/>
    <property type="match status" value="1"/>
</dbReference>
<name>A0A388SH14_9BURK</name>
<accession>A0A388SH14</accession>
<dbReference type="PROSITE" id="PS01096">
    <property type="entry name" value="PPIC_PPIASE_1"/>
    <property type="match status" value="1"/>
</dbReference>